<feature type="region of interest" description="Disordered" evidence="1">
    <location>
        <begin position="41"/>
        <end position="86"/>
    </location>
</feature>
<evidence type="ECO:0000256" key="1">
    <source>
        <dbReference type="SAM" id="MobiDB-lite"/>
    </source>
</evidence>
<sequence>MAITRSERSSLSRRTPTPRTSASFRPVGNLWASRSWLETTGLSISPPKSTVGPSSSTPTPMERWMPTTSLCSGRTRPTSWSWQRRT</sequence>
<reference evidence="2 3" key="1">
    <citation type="journal article" date="2014" name="Mol. Plant">
        <title>Chromosome Scale Genome Assembly and Transcriptome Profiling of Nannochloropsis gaditana in Nitrogen Depletion.</title>
        <authorList>
            <person name="Corteggiani Carpinelli E."/>
            <person name="Telatin A."/>
            <person name="Vitulo N."/>
            <person name="Forcato C."/>
            <person name="D'Angelo M."/>
            <person name="Schiavon R."/>
            <person name="Vezzi A."/>
            <person name="Giacometti G.M."/>
            <person name="Morosinotto T."/>
            <person name="Valle G."/>
        </authorList>
    </citation>
    <scope>NUCLEOTIDE SEQUENCE [LARGE SCALE GENOMIC DNA]</scope>
    <source>
        <strain evidence="2 3">B-31</strain>
    </source>
</reference>
<feature type="compositionally biased region" description="Low complexity" evidence="1">
    <location>
        <begin position="12"/>
        <end position="25"/>
    </location>
</feature>
<feature type="compositionally biased region" description="Basic and acidic residues" evidence="1">
    <location>
        <begin position="1"/>
        <end position="10"/>
    </location>
</feature>
<gene>
    <name evidence="2" type="ORF">Naga_102699g1</name>
</gene>
<proteinExistence type="predicted"/>
<dbReference type="Proteomes" id="UP000019335">
    <property type="component" value="Chromosome 4"/>
</dbReference>
<feature type="compositionally biased region" description="Low complexity" evidence="1">
    <location>
        <begin position="45"/>
        <end position="60"/>
    </location>
</feature>
<accession>W7U7K8</accession>
<dbReference type="AlphaFoldDB" id="W7U7K8"/>
<evidence type="ECO:0000313" key="2">
    <source>
        <dbReference type="EMBL" id="EWM28869.1"/>
    </source>
</evidence>
<dbReference type="EMBL" id="AZIL01000266">
    <property type="protein sequence ID" value="EWM28869.1"/>
    <property type="molecule type" value="Genomic_DNA"/>
</dbReference>
<protein>
    <submittedName>
        <fullName evidence="2">Uncharacterized protein</fullName>
    </submittedName>
</protein>
<feature type="compositionally biased region" description="Polar residues" evidence="1">
    <location>
        <begin position="66"/>
        <end position="86"/>
    </location>
</feature>
<evidence type="ECO:0000313" key="3">
    <source>
        <dbReference type="Proteomes" id="UP000019335"/>
    </source>
</evidence>
<keyword evidence="3" id="KW-1185">Reference proteome</keyword>
<name>W7U7K8_9STRA</name>
<feature type="region of interest" description="Disordered" evidence="1">
    <location>
        <begin position="1"/>
        <end position="25"/>
    </location>
</feature>
<comment type="caution">
    <text evidence="2">The sequence shown here is derived from an EMBL/GenBank/DDBJ whole genome shotgun (WGS) entry which is preliminary data.</text>
</comment>
<organism evidence="2 3">
    <name type="scientific">Nannochloropsis gaditana</name>
    <dbReference type="NCBI Taxonomy" id="72520"/>
    <lineage>
        <taxon>Eukaryota</taxon>
        <taxon>Sar</taxon>
        <taxon>Stramenopiles</taxon>
        <taxon>Ochrophyta</taxon>
        <taxon>Eustigmatophyceae</taxon>
        <taxon>Eustigmatales</taxon>
        <taxon>Monodopsidaceae</taxon>
        <taxon>Nannochloropsis</taxon>
    </lineage>
</organism>